<dbReference type="Proteomes" id="UP000699462">
    <property type="component" value="Unassembled WGS sequence"/>
</dbReference>
<keyword evidence="2" id="KW-1185">Reference proteome</keyword>
<comment type="caution">
    <text evidence="1">The sequence shown here is derived from an EMBL/GenBank/DDBJ whole genome shotgun (WGS) entry which is preliminary data.</text>
</comment>
<name>A0A8T0DBH3_9TREM</name>
<proteinExistence type="predicted"/>
<gene>
    <name evidence="1" type="ORF">P879_01609</name>
</gene>
<organism evidence="1 2">
    <name type="scientific">Paragonimus westermani</name>
    <dbReference type="NCBI Taxonomy" id="34504"/>
    <lineage>
        <taxon>Eukaryota</taxon>
        <taxon>Metazoa</taxon>
        <taxon>Spiralia</taxon>
        <taxon>Lophotrochozoa</taxon>
        <taxon>Platyhelminthes</taxon>
        <taxon>Trematoda</taxon>
        <taxon>Digenea</taxon>
        <taxon>Plagiorchiida</taxon>
        <taxon>Troglotremata</taxon>
        <taxon>Troglotrematidae</taxon>
        <taxon>Paragonimus</taxon>
    </lineage>
</organism>
<evidence type="ECO:0000313" key="1">
    <source>
        <dbReference type="EMBL" id="KAF8564067.1"/>
    </source>
</evidence>
<sequence>MTKPQDIIGPEFRPIRDCPSKPFSVLETEITGTASTIYKTAAEYFLSWEMFDDHLLESDFNDSFAKNLWVANITFALNLLGSYGDLTWNMAPSDHLPCSTGYCGPTYHDITLCALTGLLSSAVIQYKDVCSR</sequence>
<evidence type="ECO:0000313" key="2">
    <source>
        <dbReference type="Proteomes" id="UP000699462"/>
    </source>
</evidence>
<dbReference type="EMBL" id="JTDF01009845">
    <property type="protein sequence ID" value="KAF8564067.1"/>
    <property type="molecule type" value="Genomic_DNA"/>
</dbReference>
<dbReference type="AlphaFoldDB" id="A0A8T0DBH3"/>
<accession>A0A8T0DBH3</accession>
<reference evidence="1 2" key="1">
    <citation type="submission" date="2019-07" db="EMBL/GenBank/DDBJ databases">
        <title>Annotation for the trematode Paragonimus westermani.</title>
        <authorList>
            <person name="Choi Y.-J."/>
        </authorList>
    </citation>
    <scope>NUCLEOTIDE SEQUENCE [LARGE SCALE GENOMIC DNA]</scope>
    <source>
        <strain evidence="1">180907_Pwestermani</strain>
    </source>
</reference>
<protein>
    <submittedName>
        <fullName evidence="1">Uncharacterized protein</fullName>
    </submittedName>
</protein>